<reference evidence="2" key="1">
    <citation type="submission" date="2019-10" db="EMBL/GenBank/DDBJ databases">
        <title>Conservation and host-specific expression of non-tandemly repeated heterogenous ribosome RNA gene in arbuscular mycorrhizal fungi.</title>
        <authorList>
            <person name="Maeda T."/>
            <person name="Kobayashi Y."/>
            <person name="Nakagawa T."/>
            <person name="Ezawa T."/>
            <person name="Yamaguchi K."/>
            <person name="Bino T."/>
            <person name="Nishimoto Y."/>
            <person name="Shigenobu S."/>
            <person name="Kawaguchi M."/>
        </authorList>
    </citation>
    <scope>NUCLEOTIDE SEQUENCE</scope>
    <source>
        <strain evidence="2">HR1</strain>
    </source>
</reference>
<proteinExistence type="predicted"/>
<dbReference type="AlphaFoldDB" id="A0A8H3LWD6"/>
<feature type="compositionally biased region" description="Basic and acidic residues" evidence="1">
    <location>
        <begin position="1"/>
        <end position="39"/>
    </location>
</feature>
<evidence type="ECO:0008006" key="4">
    <source>
        <dbReference type="Google" id="ProtNLM"/>
    </source>
</evidence>
<organism evidence="2 3">
    <name type="scientific">Rhizophagus clarus</name>
    <dbReference type="NCBI Taxonomy" id="94130"/>
    <lineage>
        <taxon>Eukaryota</taxon>
        <taxon>Fungi</taxon>
        <taxon>Fungi incertae sedis</taxon>
        <taxon>Mucoromycota</taxon>
        <taxon>Glomeromycotina</taxon>
        <taxon>Glomeromycetes</taxon>
        <taxon>Glomerales</taxon>
        <taxon>Glomeraceae</taxon>
        <taxon>Rhizophagus</taxon>
    </lineage>
</organism>
<feature type="region of interest" description="Disordered" evidence="1">
    <location>
        <begin position="1"/>
        <end position="64"/>
    </location>
</feature>
<dbReference type="Proteomes" id="UP000615446">
    <property type="component" value="Unassembled WGS sequence"/>
</dbReference>
<gene>
    <name evidence="2" type="ORF">RCL2_001923400</name>
</gene>
<evidence type="ECO:0000256" key="1">
    <source>
        <dbReference type="SAM" id="MobiDB-lite"/>
    </source>
</evidence>
<accession>A0A8H3LWD6</accession>
<evidence type="ECO:0000313" key="3">
    <source>
        <dbReference type="Proteomes" id="UP000615446"/>
    </source>
</evidence>
<feature type="compositionally biased region" description="Basic residues" evidence="1">
    <location>
        <begin position="46"/>
        <end position="60"/>
    </location>
</feature>
<comment type="caution">
    <text evidence="2">The sequence shown here is derived from an EMBL/GenBank/DDBJ whole genome shotgun (WGS) entry which is preliminary data.</text>
</comment>
<protein>
    <recommendedName>
        <fullName evidence="4">F-box domain-containing protein</fullName>
    </recommendedName>
</protein>
<sequence>MENKNNENEQKEVNNNENNEVSKEQGKNERKTEKKKSDSLEFLPKWKLKQPRLKKKNSRSKKIESYRLPNPKADLFTLSQVCRKFRGYLYAPNSFVTQQIWKESRLKFMPKEDFPPPEGMSEEKYVELLMTEHGCQICKRIKECKIYWESEIRCCIICFYEKTVSWIELIMKIKYPLEFVNIMPCTHTGYFLCKKYYWKEQVDLAYTQYYGLSKKKKKKNWLENKKQEFDSIMNYVRQRELRKSREKYFQEFFLYPHTYCDIIEDDISYLYSHYLRTPLSPPLPPLSRFFIQDATKEVKKVEKIEKVNNNDIPQLIQLYIKRLENESQQSTFNIRKKLNNCLENSNERKKDNFIKIKNKKDKRELNYKFNMKMRGKDFKNKFAYIYG</sequence>
<evidence type="ECO:0000313" key="2">
    <source>
        <dbReference type="EMBL" id="GES92459.1"/>
    </source>
</evidence>
<name>A0A8H3LWD6_9GLOM</name>
<dbReference type="EMBL" id="BLAL01000215">
    <property type="protein sequence ID" value="GES92459.1"/>
    <property type="molecule type" value="Genomic_DNA"/>
</dbReference>
<dbReference type="OrthoDB" id="2322499at2759"/>